<protein>
    <recommendedName>
        <fullName evidence="4">OTU domain-containing protein</fullName>
    </recommendedName>
</protein>
<feature type="region of interest" description="Disordered" evidence="1">
    <location>
        <begin position="614"/>
        <end position="645"/>
    </location>
</feature>
<name>A0A0D3KLJ6_EMIH1</name>
<organism evidence="2 3">
    <name type="scientific">Emiliania huxleyi (strain CCMP1516)</name>
    <dbReference type="NCBI Taxonomy" id="280463"/>
    <lineage>
        <taxon>Eukaryota</taxon>
        <taxon>Haptista</taxon>
        <taxon>Haptophyta</taxon>
        <taxon>Prymnesiophyceae</taxon>
        <taxon>Isochrysidales</taxon>
        <taxon>Noelaerhabdaceae</taxon>
        <taxon>Emiliania</taxon>
    </lineage>
</organism>
<accession>A0A0D3KLJ6</accession>
<feature type="region of interest" description="Disordered" evidence="1">
    <location>
        <begin position="545"/>
        <end position="587"/>
    </location>
</feature>
<dbReference type="HOGENOM" id="CLU_377416_0_0_1"/>
<reference evidence="3" key="1">
    <citation type="journal article" date="2013" name="Nature">
        <title>Pan genome of the phytoplankton Emiliania underpins its global distribution.</title>
        <authorList>
            <person name="Read B.A."/>
            <person name="Kegel J."/>
            <person name="Klute M.J."/>
            <person name="Kuo A."/>
            <person name="Lefebvre S.C."/>
            <person name="Maumus F."/>
            <person name="Mayer C."/>
            <person name="Miller J."/>
            <person name="Monier A."/>
            <person name="Salamov A."/>
            <person name="Young J."/>
            <person name="Aguilar M."/>
            <person name="Claverie J.M."/>
            <person name="Frickenhaus S."/>
            <person name="Gonzalez K."/>
            <person name="Herman E.K."/>
            <person name="Lin Y.C."/>
            <person name="Napier J."/>
            <person name="Ogata H."/>
            <person name="Sarno A.F."/>
            <person name="Shmutz J."/>
            <person name="Schroeder D."/>
            <person name="de Vargas C."/>
            <person name="Verret F."/>
            <person name="von Dassow P."/>
            <person name="Valentin K."/>
            <person name="Van de Peer Y."/>
            <person name="Wheeler G."/>
            <person name="Dacks J.B."/>
            <person name="Delwiche C.F."/>
            <person name="Dyhrman S.T."/>
            <person name="Glockner G."/>
            <person name="John U."/>
            <person name="Richards T."/>
            <person name="Worden A.Z."/>
            <person name="Zhang X."/>
            <person name="Grigoriev I.V."/>
            <person name="Allen A.E."/>
            <person name="Bidle K."/>
            <person name="Borodovsky M."/>
            <person name="Bowler C."/>
            <person name="Brownlee C."/>
            <person name="Cock J.M."/>
            <person name="Elias M."/>
            <person name="Gladyshev V.N."/>
            <person name="Groth M."/>
            <person name="Guda C."/>
            <person name="Hadaegh A."/>
            <person name="Iglesias-Rodriguez M.D."/>
            <person name="Jenkins J."/>
            <person name="Jones B.M."/>
            <person name="Lawson T."/>
            <person name="Leese F."/>
            <person name="Lindquist E."/>
            <person name="Lobanov A."/>
            <person name="Lomsadze A."/>
            <person name="Malik S.B."/>
            <person name="Marsh M.E."/>
            <person name="Mackinder L."/>
            <person name="Mock T."/>
            <person name="Mueller-Roeber B."/>
            <person name="Pagarete A."/>
            <person name="Parker M."/>
            <person name="Probert I."/>
            <person name="Quesneville H."/>
            <person name="Raines C."/>
            <person name="Rensing S.A."/>
            <person name="Riano-Pachon D.M."/>
            <person name="Richier S."/>
            <person name="Rokitta S."/>
            <person name="Shiraiwa Y."/>
            <person name="Soanes D.M."/>
            <person name="van der Giezen M."/>
            <person name="Wahlund T.M."/>
            <person name="Williams B."/>
            <person name="Wilson W."/>
            <person name="Wolfe G."/>
            <person name="Wurch L.L."/>
        </authorList>
    </citation>
    <scope>NUCLEOTIDE SEQUENCE</scope>
</reference>
<keyword evidence="3" id="KW-1185">Reference proteome</keyword>
<evidence type="ECO:0000256" key="1">
    <source>
        <dbReference type="SAM" id="MobiDB-lite"/>
    </source>
</evidence>
<evidence type="ECO:0008006" key="4">
    <source>
        <dbReference type="Google" id="ProtNLM"/>
    </source>
</evidence>
<feature type="compositionally biased region" description="Acidic residues" evidence="1">
    <location>
        <begin position="227"/>
        <end position="239"/>
    </location>
</feature>
<reference evidence="2" key="2">
    <citation type="submission" date="2024-10" db="UniProtKB">
        <authorList>
            <consortium name="EnsemblProtists"/>
        </authorList>
    </citation>
    <scope>IDENTIFICATION</scope>
</reference>
<evidence type="ECO:0000313" key="3">
    <source>
        <dbReference type="Proteomes" id="UP000013827"/>
    </source>
</evidence>
<dbReference type="Proteomes" id="UP000013827">
    <property type="component" value="Unassembled WGS sequence"/>
</dbReference>
<proteinExistence type="predicted"/>
<dbReference type="PaxDb" id="2903-EOD36631"/>
<dbReference type="KEGG" id="ehx:EMIHUDRAFT_110112"/>
<feature type="compositionally biased region" description="Gly residues" evidence="1">
    <location>
        <begin position="10"/>
        <end position="25"/>
    </location>
</feature>
<feature type="region of interest" description="Disordered" evidence="1">
    <location>
        <begin position="197"/>
        <end position="249"/>
    </location>
</feature>
<dbReference type="GeneID" id="17281901"/>
<evidence type="ECO:0000313" key="2">
    <source>
        <dbReference type="EnsemblProtists" id="EOD36631"/>
    </source>
</evidence>
<feature type="compositionally biased region" description="Pro residues" evidence="1">
    <location>
        <begin position="206"/>
        <end position="218"/>
    </location>
</feature>
<dbReference type="AlphaFoldDB" id="A0A0D3KLJ6"/>
<dbReference type="EnsemblProtists" id="EOD36631">
    <property type="protein sequence ID" value="EOD36631"/>
    <property type="gene ID" value="EMIHUDRAFT_110112"/>
</dbReference>
<sequence length="735" mass="79633">MPVDTAVDTAGGGAVAAEDGGGGESGVAAAGDHSATAGPRAEKPRFQKDEHVVYASEHPDADAVVLEGTHYYTIMLEGAAGERQGDPTTVRKLLLSVHRAGFSSDAPMNDTRDLSDFIHGVRTNAGGCDGFLLGVADLFGVPIIVDSIKFDSDERCMAQITWPTAAATPQHVLHLFLQHDKHCVAIARVAAAADGLGNRHLRPKGNAPPPPANAPPAAAPEAAMDSGGEEPPADDDEGPVCEIINDGAPGVPQIPEVLCAYPPGDRRDTPGARCSRCGLQGPRGFGLANQSKSFKAMGKHMNEERQVHQLGSDVLESDLYDAGVFPCPHIEKDHPRWDGVDTAGKKWEGGRSEFLRHLHQSAAVGSPAHYYNSVCYRSKKQTADGLRTNHSRWVKTVQRAAAKEASDGRSAEERLRARAAADEARRAAFRDRGSRYHISSPGINYDYEWLRPWADDPRLLAACARREYYHMLYHAMKYQRDNMSNRNCALGIAFLALAKMVTLNHLREGGKARTGQEIKGRVRMVMQGGLERLVEEMQQEAAEAEEARRARVKQERAAAEQEQQRRAAAGLPATEGGGAGRSAKAGPDHDAHLLAVVLSLANSGYLSKACARAFPPTRSPTRASSTTDTQTARSPKSRRWRATRSAPSILNETGRRLPAPSSRYLSPSGGVKRYATNSAEYRKAFWEVFHSVPKARAMSVDGVSYEELEFLHYSGPDVREILFDIVAALPGTPFR</sequence>
<feature type="compositionally biased region" description="Low complexity" evidence="1">
    <location>
        <begin position="615"/>
        <end position="629"/>
    </location>
</feature>
<feature type="region of interest" description="Disordered" evidence="1">
    <location>
        <begin position="1"/>
        <end position="44"/>
    </location>
</feature>
<dbReference type="RefSeq" id="XP_005789060.1">
    <property type="nucleotide sequence ID" value="XM_005789003.1"/>
</dbReference>
<feature type="compositionally biased region" description="Basic and acidic residues" evidence="1">
    <location>
        <begin position="545"/>
        <end position="565"/>
    </location>
</feature>